<organism evidence="2">
    <name type="scientific">Tetraselmis sp. GSL018</name>
    <dbReference type="NCBI Taxonomy" id="582737"/>
    <lineage>
        <taxon>Eukaryota</taxon>
        <taxon>Viridiplantae</taxon>
        <taxon>Chlorophyta</taxon>
        <taxon>core chlorophytes</taxon>
        <taxon>Chlorodendrophyceae</taxon>
        <taxon>Chlorodendrales</taxon>
        <taxon>Chlorodendraceae</taxon>
        <taxon>Tetraselmis</taxon>
    </lineage>
</organism>
<keyword evidence="2" id="KW-0378">Hydrolase</keyword>
<evidence type="ECO:0000313" key="2">
    <source>
        <dbReference type="EMBL" id="JAC65264.1"/>
    </source>
</evidence>
<name>A0A061R3E2_9CHLO</name>
<reference evidence="2" key="1">
    <citation type="submission" date="2014-05" db="EMBL/GenBank/DDBJ databases">
        <title>The transcriptome of the halophilic microalga Tetraselmis sp. GSL018 isolated from the Great Salt Lake, Utah.</title>
        <authorList>
            <person name="Jinkerson R.E."/>
            <person name="D'Adamo S."/>
            <person name="Posewitz M.C."/>
        </authorList>
    </citation>
    <scope>NUCLEOTIDE SEQUENCE</scope>
    <source>
        <strain evidence="2">GSL018</strain>
    </source>
</reference>
<feature type="non-terminal residue" evidence="2">
    <location>
        <position position="1"/>
    </location>
</feature>
<accession>A0A061R3E2</accession>
<gene>
    <name evidence="2" type="ORF">TSPGSL018_16421</name>
</gene>
<dbReference type="Pfam" id="PF01738">
    <property type="entry name" value="DLH"/>
    <property type="match status" value="1"/>
</dbReference>
<dbReference type="PANTHER" id="PTHR47668:SF1">
    <property type="entry name" value="DIENELACTONE HYDROLASE DOMAIN-CONTAINING PROTEIN-RELATED"/>
    <property type="match status" value="1"/>
</dbReference>
<proteinExistence type="predicted"/>
<protein>
    <submittedName>
        <fullName evidence="2">Dienelactone hydrolase family protein</fullName>
    </submittedName>
</protein>
<dbReference type="AlphaFoldDB" id="A0A061R3E2"/>
<dbReference type="InterPro" id="IPR029058">
    <property type="entry name" value="AB_hydrolase_fold"/>
</dbReference>
<dbReference type="SUPFAM" id="SSF53474">
    <property type="entry name" value="alpha/beta-Hydrolases"/>
    <property type="match status" value="1"/>
</dbReference>
<dbReference type="InterPro" id="IPR002925">
    <property type="entry name" value="Dienelactn_hydro"/>
</dbReference>
<dbReference type="EMBL" id="GBEZ01021487">
    <property type="protein sequence ID" value="JAC65264.1"/>
    <property type="molecule type" value="Transcribed_RNA"/>
</dbReference>
<dbReference type="GO" id="GO:0016787">
    <property type="term" value="F:hydrolase activity"/>
    <property type="evidence" value="ECO:0007669"/>
    <property type="project" value="UniProtKB-KW"/>
</dbReference>
<dbReference type="PANTHER" id="PTHR47668">
    <property type="entry name" value="DIENELACTONE HYDROLASE FAMILY PROTEIN (AFU_ORTHOLOGUE AFUA_6G01940)"/>
    <property type="match status" value="1"/>
</dbReference>
<feature type="domain" description="Dienelactone hydrolase" evidence="1">
    <location>
        <begin position="64"/>
        <end position="269"/>
    </location>
</feature>
<evidence type="ECO:0000259" key="1">
    <source>
        <dbReference type="Pfam" id="PF01738"/>
    </source>
</evidence>
<dbReference type="Gene3D" id="3.40.50.1820">
    <property type="entry name" value="alpha/beta hydrolase"/>
    <property type="match status" value="1"/>
</dbReference>
<sequence>SYRLAQHKSCFVFKHIFGRTSNKKMASESCCAAGIPVKSDYVPRGSRRVVGDTEIYHVGSGGAPVVLIMDIFGFSFPQVFQVADRIADSGFAVGVPDIFRGSPWPMDKFPPKPEDNFMEWIKPKMEYLTQIKPDVDATVSLLRTTAGAKEGKYGVIGFCAGAALALQAGAQADVGAVGAAHPAFGLLSDGGVSAAECLQCPVALLPAKGDDVEKVHQVVSTKPFAGKCVLKEFRQQVHGFMAARGDWKDPLVTAAAAEGIEVFVKLMQENLS</sequence>